<name>A0A0B7BCA6_9EUPU</name>
<sequence length="113" mass="12150">TGNAEDDHIGEIVGGVLGGLAAIVIAVCIGLYCWKTKANKKELSTGTLHNKSSDISNNVPPRNPNGIPSSQVETQLASAEQDDSIKKITTSEYDLIKDENKHNNVKNNNTTEF</sequence>
<feature type="region of interest" description="Disordered" evidence="1">
    <location>
        <begin position="47"/>
        <end position="83"/>
    </location>
</feature>
<protein>
    <submittedName>
        <fullName evidence="3">Uncharacterized protein</fullName>
    </submittedName>
</protein>
<feature type="compositionally biased region" description="Polar residues" evidence="1">
    <location>
        <begin position="47"/>
        <end position="78"/>
    </location>
</feature>
<dbReference type="AlphaFoldDB" id="A0A0B7BCA6"/>
<reference evidence="3" key="1">
    <citation type="submission" date="2014-12" db="EMBL/GenBank/DDBJ databases">
        <title>Insight into the proteome of Arion vulgaris.</title>
        <authorList>
            <person name="Aradska J."/>
            <person name="Bulat T."/>
            <person name="Smidak R."/>
            <person name="Sarate P."/>
            <person name="Gangsoo J."/>
            <person name="Sialana F."/>
            <person name="Bilban M."/>
            <person name="Lubec G."/>
        </authorList>
    </citation>
    <scope>NUCLEOTIDE SEQUENCE</scope>
    <source>
        <tissue evidence="3">Skin</tissue>
    </source>
</reference>
<evidence type="ECO:0000256" key="2">
    <source>
        <dbReference type="SAM" id="Phobius"/>
    </source>
</evidence>
<keyword evidence="2" id="KW-0472">Membrane</keyword>
<accession>A0A0B7BCA6</accession>
<feature type="transmembrane region" description="Helical" evidence="2">
    <location>
        <begin position="12"/>
        <end position="34"/>
    </location>
</feature>
<gene>
    <name evidence="3" type="primary">ORF177919</name>
</gene>
<feature type="non-terminal residue" evidence="3">
    <location>
        <position position="1"/>
    </location>
</feature>
<evidence type="ECO:0000313" key="3">
    <source>
        <dbReference type="EMBL" id="CEK90668.1"/>
    </source>
</evidence>
<evidence type="ECO:0000256" key="1">
    <source>
        <dbReference type="SAM" id="MobiDB-lite"/>
    </source>
</evidence>
<keyword evidence="2" id="KW-0812">Transmembrane</keyword>
<organism evidence="3">
    <name type="scientific">Arion vulgaris</name>
    <dbReference type="NCBI Taxonomy" id="1028688"/>
    <lineage>
        <taxon>Eukaryota</taxon>
        <taxon>Metazoa</taxon>
        <taxon>Spiralia</taxon>
        <taxon>Lophotrochozoa</taxon>
        <taxon>Mollusca</taxon>
        <taxon>Gastropoda</taxon>
        <taxon>Heterobranchia</taxon>
        <taxon>Euthyneura</taxon>
        <taxon>Panpulmonata</taxon>
        <taxon>Eupulmonata</taxon>
        <taxon>Stylommatophora</taxon>
        <taxon>Helicina</taxon>
        <taxon>Arionoidea</taxon>
        <taxon>Arionidae</taxon>
        <taxon>Arion</taxon>
    </lineage>
</organism>
<dbReference type="EMBL" id="HACG01043803">
    <property type="protein sequence ID" value="CEK90668.1"/>
    <property type="molecule type" value="Transcribed_RNA"/>
</dbReference>
<keyword evidence="2" id="KW-1133">Transmembrane helix</keyword>
<proteinExistence type="predicted"/>